<evidence type="ECO:0000256" key="6">
    <source>
        <dbReference type="ARBA" id="ARBA00023277"/>
    </source>
</evidence>
<dbReference type="EMBL" id="UIDG01000223">
    <property type="protein sequence ID" value="SUS06568.1"/>
    <property type="molecule type" value="Genomic_DNA"/>
</dbReference>
<evidence type="ECO:0000256" key="4">
    <source>
        <dbReference type="ARBA" id="ARBA00022777"/>
    </source>
</evidence>
<evidence type="ECO:0000256" key="5">
    <source>
        <dbReference type="ARBA" id="ARBA00022840"/>
    </source>
</evidence>
<keyword evidence="4" id="KW-0418">Kinase</keyword>
<dbReference type="Pfam" id="PF17042">
    <property type="entry name" value="NBD_C"/>
    <property type="match status" value="1"/>
</dbReference>
<name>A0A380TEK3_9ZZZZ</name>
<keyword evidence="2" id="KW-0808">Transferase</keyword>
<dbReference type="Gene3D" id="3.40.50.10840">
    <property type="entry name" value="Putative sugar-binding, N-terminal domain"/>
    <property type="match status" value="1"/>
</dbReference>
<dbReference type="AlphaFoldDB" id="A0A380TEK3"/>
<dbReference type="InterPro" id="IPR031475">
    <property type="entry name" value="NBD_C"/>
</dbReference>
<gene>
    <name evidence="9" type="ORF">DF3PB_30021</name>
</gene>
<dbReference type="InterPro" id="IPR042213">
    <property type="entry name" value="NBD_C_sf"/>
</dbReference>
<dbReference type="InterPro" id="IPR010737">
    <property type="entry name" value="4-carb_acid_sugar_kinase_N"/>
</dbReference>
<reference evidence="9" key="1">
    <citation type="submission" date="2018-07" db="EMBL/GenBank/DDBJ databases">
        <authorList>
            <person name="Quirk P.G."/>
            <person name="Krulwich T.A."/>
        </authorList>
    </citation>
    <scope>NUCLEOTIDE SEQUENCE</scope>
</reference>
<accession>A0A380TEK3</accession>
<evidence type="ECO:0000256" key="3">
    <source>
        <dbReference type="ARBA" id="ARBA00022741"/>
    </source>
</evidence>
<keyword evidence="5" id="KW-0067">ATP-binding</keyword>
<evidence type="ECO:0000259" key="8">
    <source>
        <dbReference type="Pfam" id="PF17042"/>
    </source>
</evidence>
<dbReference type="InterPro" id="IPR037051">
    <property type="entry name" value="4-carb_acid_sugar_kinase_N_sf"/>
</dbReference>
<evidence type="ECO:0008006" key="10">
    <source>
        <dbReference type="Google" id="ProtNLM"/>
    </source>
</evidence>
<evidence type="ECO:0000256" key="2">
    <source>
        <dbReference type="ARBA" id="ARBA00022679"/>
    </source>
</evidence>
<keyword evidence="6" id="KW-0119">Carbohydrate metabolism</keyword>
<comment type="similarity">
    <text evidence="1">Belongs to the four-carbon acid sugar kinase family.</text>
</comment>
<evidence type="ECO:0000256" key="1">
    <source>
        <dbReference type="ARBA" id="ARBA00005715"/>
    </source>
</evidence>
<dbReference type="Gene3D" id="3.40.980.20">
    <property type="entry name" value="Four-carbon acid sugar kinase, nucleotide binding domain"/>
    <property type="match status" value="1"/>
</dbReference>
<evidence type="ECO:0000313" key="9">
    <source>
        <dbReference type="EMBL" id="SUS06568.1"/>
    </source>
</evidence>
<dbReference type="GO" id="GO:0005524">
    <property type="term" value="F:ATP binding"/>
    <property type="evidence" value="ECO:0007669"/>
    <property type="project" value="UniProtKB-KW"/>
</dbReference>
<evidence type="ECO:0000259" key="7">
    <source>
        <dbReference type="Pfam" id="PF07005"/>
    </source>
</evidence>
<feature type="domain" description="Four-carbon acid sugar kinase nucleotide binding" evidence="8">
    <location>
        <begin position="274"/>
        <end position="436"/>
    </location>
</feature>
<dbReference type="SUPFAM" id="SSF142764">
    <property type="entry name" value="YgbK-like"/>
    <property type="match status" value="1"/>
</dbReference>
<keyword evidence="3" id="KW-0547">Nucleotide-binding</keyword>
<dbReference type="Pfam" id="PF07005">
    <property type="entry name" value="SBD_N"/>
    <property type="match status" value="1"/>
</dbReference>
<sequence length="444" mass="46546">MSVPPPQQPGAKIVVLDDDPTGTQTVHGIPVLTEWSVPSLIAELSAPGPCFYILTNSRAFPVAHACDINRAIGRNLTVAREQCGRAFRVVSRSDSTLRGHYPAETDALAETLGGGFDATLIIPAFFDGGRVTLDDVHYVVDAKGRTPAGETEFARDATFGFRSSNLREWVEEKTGGRVRAREVASISLADLRGDAGLLAKKLTGLSAGTVGIVNAADPADLHAVVRALAVAEAGGKKFLFRTAASFVAAYAGISPRPLLKAAEIAPPGQAGGGLVVVGSYVGKTSLQLESLLRTAPITAVEIAVEKLLRPEARAGVVTDAARQVEALLRQGTNVALHTSRKLVTGRNAAENLAIGETVSRSLVEIVSAQRARPRWLIAKGGITSSDVATRALGVRRALILGQALAGVPVWQLGLETRWPGMAYVVFPGNVGDAEALGRLVTLLG</sequence>
<feature type="domain" description="Four-carbon acid sugar kinase N-terminal" evidence="7">
    <location>
        <begin position="13"/>
        <end position="249"/>
    </location>
</feature>
<proteinExistence type="inferred from homology"/>
<protein>
    <recommendedName>
        <fullName evidence="10">Hydroxyacid dehydrogenase</fullName>
    </recommendedName>
</protein>
<organism evidence="9">
    <name type="scientific">metagenome</name>
    <dbReference type="NCBI Taxonomy" id="256318"/>
    <lineage>
        <taxon>unclassified sequences</taxon>
        <taxon>metagenomes</taxon>
    </lineage>
</organism>
<dbReference type="GO" id="GO:0016301">
    <property type="term" value="F:kinase activity"/>
    <property type="evidence" value="ECO:0007669"/>
    <property type="project" value="UniProtKB-KW"/>
</dbReference>